<dbReference type="GO" id="GO:0016020">
    <property type="term" value="C:membrane"/>
    <property type="evidence" value="ECO:0007669"/>
    <property type="project" value="UniProtKB-SubCell"/>
</dbReference>
<evidence type="ECO:0000259" key="5">
    <source>
        <dbReference type="Pfam" id="PF00916"/>
    </source>
</evidence>
<evidence type="ECO:0000313" key="7">
    <source>
        <dbReference type="Proteomes" id="UP000824469"/>
    </source>
</evidence>
<protein>
    <recommendedName>
        <fullName evidence="5">SLC26A/SulP transporter domain-containing protein</fullName>
    </recommendedName>
</protein>
<dbReference type="AlphaFoldDB" id="A0AA38GDJ2"/>
<keyword evidence="2" id="KW-0812">Transmembrane</keyword>
<keyword evidence="4" id="KW-0472">Membrane</keyword>
<name>A0AA38GDJ2_TAXCH</name>
<feature type="domain" description="SLC26A/SulP transporter" evidence="5">
    <location>
        <begin position="93"/>
        <end position="129"/>
    </location>
</feature>
<evidence type="ECO:0000313" key="6">
    <source>
        <dbReference type="EMBL" id="KAH9321196.1"/>
    </source>
</evidence>
<comment type="subcellular location">
    <subcellularLocation>
        <location evidence="1">Membrane</location>
        <topology evidence="1">Multi-pass membrane protein</topology>
    </subcellularLocation>
</comment>
<feature type="non-terminal residue" evidence="6">
    <location>
        <position position="1"/>
    </location>
</feature>
<dbReference type="PANTHER" id="PTHR11814">
    <property type="entry name" value="SULFATE TRANSPORTER"/>
    <property type="match status" value="1"/>
</dbReference>
<dbReference type="Pfam" id="PF00916">
    <property type="entry name" value="Sulfate_transp"/>
    <property type="match status" value="1"/>
</dbReference>
<dbReference type="InterPro" id="IPR001902">
    <property type="entry name" value="SLC26A/SulP_fam"/>
</dbReference>
<evidence type="ECO:0000256" key="3">
    <source>
        <dbReference type="ARBA" id="ARBA00022989"/>
    </source>
</evidence>
<keyword evidence="7" id="KW-1185">Reference proteome</keyword>
<dbReference type="InterPro" id="IPR011547">
    <property type="entry name" value="SLC26A/SulP_dom"/>
</dbReference>
<organism evidence="6 7">
    <name type="scientific">Taxus chinensis</name>
    <name type="common">Chinese yew</name>
    <name type="synonym">Taxus wallichiana var. chinensis</name>
    <dbReference type="NCBI Taxonomy" id="29808"/>
    <lineage>
        <taxon>Eukaryota</taxon>
        <taxon>Viridiplantae</taxon>
        <taxon>Streptophyta</taxon>
        <taxon>Embryophyta</taxon>
        <taxon>Tracheophyta</taxon>
        <taxon>Spermatophyta</taxon>
        <taxon>Pinopsida</taxon>
        <taxon>Pinidae</taxon>
        <taxon>Conifers II</taxon>
        <taxon>Cupressales</taxon>
        <taxon>Taxaceae</taxon>
        <taxon>Taxus</taxon>
    </lineage>
</organism>
<gene>
    <name evidence="6" type="ORF">KI387_015835</name>
</gene>
<dbReference type="Proteomes" id="UP000824469">
    <property type="component" value="Unassembled WGS sequence"/>
</dbReference>
<comment type="caution">
    <text evidence="6">The sequence shown here is derived from an EMBL/GenBank/DDBJ whole genome shotgun (WGS) entry which is preliminary data.</text>
</comment>
<reference evidence="6 7" key="1">
    <citation type="journal article" date="2021" name="Nat. Plants">
        <title>The Taxus genome provides insights into paclitaxel biosynthesis.</title>
        <authorList>
            <person name="Xiong X."/>
            <person name="Gou J."/>
            <person name="Liao Q."/>
            <person name="Li Y."/>
            <person name="Zhou Q."/>
            <person name="Bi G."/>
            <person name="Li C."/>
            <person name="Du R."/>
            <person name="Wang X."/>
            <person name="Sun T."/>
            <person name="Guo L."/>
            <person name="Liang H."/>
            <person name="Lu P."/>
            <person name="Wu Y."/>
            <person name="Zhang Z."/>
            <person name="Ro D.K."/>
            <person name="Shang Y."/>
            <person name="Huang S."/>
            <person name="Yan J."/>
        </authorList>
    </citation>
    <scope>NUCLEOTIDE SEQUENCE [LARGE SCALE GENOMIC DNA]</scope>
    <source>
        <strain evidence="6">Ta-2019</strain>
    </source>
</reference>
<keyword evidence="3" id="KW-1133">Transmembrane helix</keyword>
<evidence type="ECO:0000256" key="2">
    <source>
        <dbReference type="ARBA" id="ARBA00022692"/>
    </source>
</evidence>
<evidence type="ECO:0000256" key="4">
    <source>
        <dbReference type="ARBA" id="ARBA00023136"/>
    </source>
</evidence>
<accession>A0AA38GDJ2</accession>
<dbReference type="EMBL" id="JAHRHJ020000003">
    <property type="protein sequence ID" value="KAH9321196.1"/>
    <property type="molecule type" value="Genomic_DNA"/>
</dbReference>
<evidence type="ECO:0000256" key="1">
    <source>
        <dbReference type="ARBA" id="ARBA00004141"/>
    </source>
</evidence>
<sequence>MKQSEPQLELSEPKNGHESKEFNAFSLENVDNVMSVVYKMASPTSKQLLRKFRIAIINTFCPDDQPISKKFLIFVQTLFPVLEWGRHYAWNKFNGDLLAGLTNATLCIPQGIGYAHLALVKPQYALCTTWNLQ</sequence>
<dbReference type="GO" id="GO:0055085">
    <property type="term" value="P:transmembrane transport"/>
    <property type="evidence" value="ECO:0007669"/>
    <property type="project" value="InterPro"/>
</dbReference>
<proteinExistence type="predicted"/>